<evidence type="ECO:0000256" key="1">
    <source>
        <dbReference type="ARBA" id="ARBA00009009"/>
    </source>
</evidence>
<comment type="caution">
    <text evidence="4">The sequence shown here is derived from an EMBL/GenBank/DDBJ whole genome shotgun (WGS) entry which is preliminary data.</text>
</comment>
<dbReference type="InterPro" id="IPR001466">
    <property type="entry name" value="Beta-lactam-related"/>
</dbReference>
<name>A0A9W8RQW6_9HYPO</name>
<dbReference type="SUPFAM" id="SSF56601">
    <property type="entry name" value="beta-lactamase/transpeptidase-like"/>
    <property type="match status" value="1"/>
</dbReference>
<evidence type="ECO:0000256" key="2">
    <source>
        <dbReference type="ARBA" id="ARBA00022801"/>
    </source>
</evidence>
<dbReference type="InterPro" id="IPR012338">
    <property type="entry name" value="Beta-lactam/transpept-like"/>
</dbReference>
<sequence length="166" mass="17662">MADKLSGRIIEMAYRNPDTSLRIDALPVPEDPPVQSGGGGLFTTAGDYSKLLQAVLKAGEGQATILHQGTVDEMFRPQLDGAVRSTLQAVLAGTPLFSSTNNYNHGLSGVINMVGIDGKRREGALAWGGMSGPQWWIDRKAGIAALLFVNIMANSDEIVPTLLVNQ</sequence>
<comment type="similarity">
    <text evidence="1">Belongs to the class-A beta-lactamase family.</text>
</comment>
<dbReference type="Gene3D" id="3.40.710.10">
    <property type="entry name" value="DD-peptidase/beta-lactamase superfamily"/>
    <property type="match status" value="1"/>
</dbReference>
<evidence type="ECO:0000313" key="4">
    <source>
        <dbReference type="EMBL" id="KAJ4251382.1"/>
    </source>
</evidence>
<dbReference type="Pfam" id="PF00144">
    <property type="entry name" value="Beta-lactamase"/>
    <property type="match status" value="1"/>
</dbReference>
<protein>
    <recommendedName>
        <fullName evidence="3">Beta-lactamase-related domain-containing protein</fullName>
    </recommendedName>
</protein>
<dbReference type="Proteomes" id="UP001152049">
    <property type="component" value="Unassembled WGS sequence"/>
</dbReference>
<gene>
    <name evidence="4" type="ORF">NW762_011363</name>
</gene>
<dbReference type="PANTHER" id="PTHR43283">
    <property type="entry name" value="BETA-LACTAMASE-RELATED"/>
    <property type="match status" value="1"/>
</dbReference>
<dbReference type="InterPro" id="IPR050789">
    <property type="entry name" value="Diverse_Enzym_Activities"/>
</dbReference>
<evidence type="ECO:0000313" key="5">
    <source>
        <dbReference type="Proteomes" id="UP001152049"/>
    </source>
</evidence>
<dbReference type="GO" id="GO:0016787">
    <property type="term" value="F:hydrolase activity"/>
    <property type="evidence" value="ECO:0007669"/>
    <property type="project" value="UniProtKB-KW"/>
</dbReference>
<dbReference type="EMBL" id="JAOQAZ010000028">
    <property type="protein sequence ID" value="KAJ4251382.1"/>
    <property type="molecule type" value="Genomic_DNA"/>
</dbReference>
<proteinExistence type="inferred from homology"/>
<feature type="domain" description="Beta-lactamase-related" evidence="3">
    <location>
        <begin position="25"/>
        <end position="155"/>
    </location>
</feature>
<dbReference type="PANTHER" id="PTHR43283:SF17">
    <property type="entry name" value="(LOVD), PUTATIVE (AFU_ORTHOLOGUE AFUA_5G00920)-RELATED"/>
    <property type="match status" value="1"/>
</dbReference>
<dbReference type="AlphaFoldDB" id="A0A9W8RQW6"/>
<keyword evidence="2" id="KW-0378">Hydrolase</keyword>
<dbReference type="OrthoDB" id="428260at2759"/>
<accession>A0A9W8RQW6</accession>
<keyword evidence="5" id="KW-1185">Reference proteome</keyword>
<reference evidence="4" key="1">
    <citation type="submission" date="2022-09" db="EMBL/GenBank/DDBJ databases">
        <title>Fusarium specimens isolated from Avocado Roots.</title>
        <authorList>
            <person name="Stajich J."/>
            <person name="Roper C."/>
            <person name="Heimlech-Rivalta G."/>
        </authorList>
    </citation>
    <scope>NUCLEOTIDE SEQUENCE</scope>
    <source>
        <strain evidence="4">CF00136</strain>
    </source>
</reference>
<evidence type="ECO:0000259" key="3">
    <source>
        <dbReference type="Pfam" id="PF00144"/>
    </source>
</evidence>
<organism evidence="4 5">
    <name type="scientific">Fusarium torreyae</name>
    <dbReference type="NCBI Taxonomy" id="1237075"/>
    <lineage>
        <taxon>Eukaryota</taxon>
        <taxon>Fungi</taxon>
        <taxon>Dikarya</taxon>
        <taxon>Ascomycota</taxon>
        <taxon>Pezizomycotina</taxon>
        <taxon>Sordariomycetes</taxon>
        <taxon>Hypocreomycetidae</taxon>
        <taxon>Hypocreales</taxon>
        <taxon>Nectriaceae</taxon>
        <taxon>Fusarium</taxon>
    </lineage>
</organism>